<protein>
    <recommendedName>
        <fullName evidence="3">ABM domain-containing protein</fullName>
    </recommendedName>
</protein>
<evidence type="ECO:0000313" key="2">
    <source>
        <dbReference type="Proteomes" id="UP000282028"/>
    </source>
</evidence>
<keyword evidence="2" id="KW-1185">Reference proteome</keyword>
<dbReference type="OrthoDB" id="2376332at2"/>
<reference evidence="1 2" key="1">
    <citation type="submission" date="2018-10" db="EMBL/GenBank/DDBJ databases">
        <title>Phylogenomics of Brevibacillus.</title>
        <authorList>
            <person name="Dunlap C."/>
        </authorList>
    </citation>
    <scope>NUCLEOTIDE SEQUENCE [LARGE SCALE GENOMIC DNA]</scope>
    <source>
        <strain evidence="1 2">JCM 12215</strain>
    </source>
</reference>
<gene>
    <name evidence="1" type="ORF">EDM52_10335</name>
</gene>
<dbReference type="AlphaFoldDB" id="A0A3M8CFY4"/>
<evidence type="ECO:0000313" key="1">
    <source>
        <dbReference type="EMBL" id="RNB74638.1"/>
    </source>
</evidence>
<dbReference type="EMBL" id="RHHR01000014">
    <property type="protein sequence ID" value="RNB74638.1"/>
    <property type="molecule type" value="Genomic_DNA"/>
</dbReference>
<sequence length="109" mass="13599">MFVKVYKYRIKPDREQEYLEIQKAAESIYERFVDKQSVHLKSKEDDSTWMEIHWYKDEPTYDQAVQLINEQEELQQLYREFMDILVSEENVLEENYLQVLRFVRFIHRE</sequence>
<name>A0A3M8CFY4_9BACL</name>
<evidence type="ECO:0008006" key="3">
    <source>
        <dbReference type="Google" id="ProtNLM"/>
    </source>
</evidence>
<proteinExistence type="predicted"/>
<accession>A0A3M8CFY4</accession>
<dbReference type="Proteomes" id="UP000282028">
    <property type="component" value="Unassembled WGS sequence"/>
</dbReference>
<dbReference type="RefSeq" id="WP_122908923.1">
    <property type="nucleotide sequence ID" value="NZ_CBCSBE010000006.1"/>
</dbReference>
<organism evidence="1 2">
    <name type="scientific">Brevibacillus invocatus</name>
    <dbReference type="NCBI Taxonomy" id="173959"/>
    <lineage>
        <taxon>Bacteria</taxon>
        <taxon>Bacillati</taxon>
        <taxon>Bacillota</taxon>
        <taxon>Bacilli</taxon>
        <taxon>Bacillales</taxon>
        <taxon>Paenibacillaceae</taxon>
        <taxon>Brevibacillus</taxon>
    </lineage>
</organism>
<comment type="caution">
    <text evidence="1">The sequence shown here is derived from an EMBL/GenBank/DDBJ whole genome shotgun (WGS) entry which is preliminary data.</text>
</comment>